<dbReference type="AlphaFoldDB" id="A0A1I7LQL6"/>
<dbReference type="OrthoDB" id="5290302at2"/>
<dbReference type="RefSeq" id="WP_093558962.1">
    <property type="nucleotide sequence ID" value="NZ_FPBO01000035.1"/>
</dbReference>
<reference evidence="3" key="1">
    <citation type="submission" date="2016-10" db="EMBL/GenBank/DDBJ databases">
        <authorList>
            <person name="Varghese N."/>
            <person name="Submissions S."/>
        </authorList>
    </citation>
    <scope>NUCLEOTIDE SEQUENCE [LARGE SCALE GENOMIC DNA]</scope>
    <source>
        <strain evidence="3">CGMCC 1.11014</strain>
    </source>
</reference>
<dbReference type="Proteomes" id="UP000199391">
    <property type="component" value="Unassembled WGS sequence"/>
</dbReference>
<dbReference type="InterPro" id="IPR029058">
    <property type="entry name" value="AB_hydrolase_fold"/>
</dbReference>
<evidence type="ECO:0000313" key="2">
    <source>
        <dbReference type="EMBL" id="SFV11977.1"/>
    </source>
</evidence>
<feature type="domain" description="AB hydrolase-1" evidence="1">
    <location>
        <begin position="5"/>
        <end position="263"/>
    </location>
</feature>
<name>A0A1I7LQL6_9BURK</name>
<dbReference type="Gene3D" id="3.40.50.1820">
    <property type="entry name" value="alpha/beta hydrolase"/>
    <property type="match status" value="1"/>
</dbReference>
<evidence type="ECO:0000259" key="1">
    <source>
        <dbReference type="Pfam" id="PF12697"/>
    </source>
</evidence>
<dbReference type="EMBL" id="FPBO01000035">
    <property type="protein sequence ID" value="SFV11977.1"/>
    <property type="molecule type" value="Genomic_DNA"/>
</dbReference>
<organism evidence="2 3">
    <name type="scientific">Pseudoduganella namucuonensis</name>
    <dbReference type="NCBI Taxonomy" id="1035707"/>
    <lineage>
        <taxon>Bacteria</taxon>
        <taxon>Pseudomonadati</taxon>
        <taxon>Pseudomonadota</taxon>
        <taxon>Betaproteobacteria</taxon>
        <taxon>Burkholderiales</taxon>
        <taxon>Oxalobacteraceae</taxon>
        <taxon>Telluria group</taxon>
        <taxon>Pseudoduganella</taxon>
    </lineage>
</organism>
<dbReference type="STRING" id="1035707.SAMN05216552_103522"/>
<dbReference type="Pfam" id="PF12697">
    <property type="entry name" value="Abhydrolase_6"/>
    <property type="match status" value="1"/>
</dbReference>
<accession>A0A1I7LQL6</accession>
<sequence length="283" mass="30662">MSDWVLLRGLVREQRHWEAFPDQFRAALPDARVITLDLPGNGTNFRRDSPASVAGMVEACRDELRTRGVLGPVNLLALSLGAMVAVEWRARYPGELECCVLINTSMRPFSRFYERLRWRNYPAILRQLIAGDARSQEALVLRLTSERHAGDAALLDRWTGYQREFPVARRNALRQLFAAARYSAPPDAGAGGAGPGGVSGAAGAGTAGTAGTAGRLLVLAGARDRLVDPCCSRRLARAWGAAFREHPDAGHDLPLDDGPWVAAQVAQWLTPLRGQTPFAADAG</sequence>
<gene>
    <name evidence="2" type="ORF">SAMN05216552_103522</name>
</gene>
<dbReference type="InterPro" id="IPR000073">
    <property type="entry name" value="AB_hydrolase_1"/>
</dbReference>
<protein>
    <submittedName>
        <fullName evidence="2">Pimeloyl-ACP methyl ester carboxylesterase</fullName>
    </submittedName>
</protein>
<keyword evidence="3" id="KW-1185">Reference proteome</keyword>
<dbReference type="SUPFAM" id="SSF53474">
    <property type="entry name" value="alpha/beta-Hydrolases"/>
    <property type="match status" value="1"/>
</dbReference>
<evidence type="ECO:0000313" key="3">
    <source>
        <dbReference type="Proteomes" id="UP000199391"/>
    </source>
</evidence>
<proteinExistence type="predicted"/>